<evidence type="ECO:0000313" key="2">
    <source>
        <dbReference type="Proteomes" id="UP001493153"/>
    </source>
</evidence>
<keyword evidence="2" id="KW-1185">Reference proteome</keyword>
<dbReference type="EMBL" id="CP062175">
    <property type="protein sequence ID" value="WXK38116.1"/>
    <property type="molecule type" value="Genomic_DNA"/>
</dbReference>
<evidence type="ECO:0000313" key="1">
    <source>
        <dbReference type="EMBL" id="WXK38116.1"/>
    </source>
</evidence>
<gene>
    <name evidence="1" type="ORF">IHE29_01990</name>
</gene>
<geneLocation type="plasmid" evidence="1 2">
    <name>megaplasmid</name>
</geneLocation>
<keyword evidence="1" id="KW-0614">Plasmid</keyword>
<dbReference type="Proteomes" id="UP001493153">
    <property type="component" value="Plasmid megaplasmid"/>
</dbReference>
<reference evidence="1 2" key="1">
    <citation type="submission" date="2020-09" db="EMBL/GenBank/DDBJ databases">
        <title>Genome sequences of Mycetohabitans spp.</title>
        <authorList>
            <person name="Carter M.E."/>
            <person name="Carpenter S.C.D."/>
            <person name="Bogdanove A.J."/>
        </authorList>
    </citation>
    <scope>NUCLEOTIDE SEQUENCE [LARGE SCALE GENOMIC DNA]</scope>
    <source>
        <strain evidence="1 2">B12</strain>
        <plasmid evidence="1 2">megaplasmid</plasmid>
    </source>
</reference>
<protein>
    <submittedName>
        <fullName evidence="1">Uncharacterized protein</fullName>
    </submittedName>
</protein>
<sequence>MLNRCALHFRQVRCLYLTVQLVRLPMQVNTISSGSAQVDSLSFHNELNTGSEVAGQRQARAGSKPEGVLAELPALACRTSMARRRNVTSQAACFAQHPEAKYYPPVVQQISGLLEKQNIGISDRAHDGVIANMEGLRSGTQTHTGAHLVESRVFGRDAIEHLKSGETYLAVVNCVGSLINGAASMTVGPAHDFDDARRSSDPQRAARAYASIAWDFETLPSPTPRD</sequence>
<proteinExistence type="predicted"/>
<accession>A0ABZ2PYD1</accession>
<name>A0ABZ2PYD1_9BURK</name>
<organism evidence="1 2">
    <name type="scientific">Mycetohabitans rhizoxinica</name>
    <dbReference type="NCBI Taxonomy" id="412963"/>
    <lineage>
        <taxon>Bacteria</taxon>
        <taxon>Pseudomonadati</taxon>
        <taxon>Pseudomonadota</taxon>
        <taxon>Betaproteobacteria</taxon>
        <taxon>Burkholderiales</taxon>
        <taxon>Burkholderiaceae</taxon>
        <taxon>Mycetohabitans</taxon>
    </lineage>
</organism>